<dbReference type="GO" id="GO:0005730">
    <property type="term" value="C:nucleolus"/>
    <property type="evidence" value="ECO:0007669"/>
    <property type="project" value="UniProtKB-SubCell"/>
</dbReference>
<organism evidence="9 10">
    <name type="scientific">Zygosaccharomyces rouxii</name>
    <dbReference type="NCBI Taxonomy" id="4956"/>
    <lineage>
        <taxon>Eukaryota</taxon>
        <taxon>Fungi</taxon>
        <taxon>Dikarya</taxon>
        <taxon>Ascomycota</taxon>
        <taxon>Saccharomycotina</taxon>
        <taxon>Saccharomycetes</taxon>
        <taxon>Saccharomycetales</taxon>
        <taxon>Saccharomycetaceae</taxon>
        <taxon>Zygosaccharomyces</taxon>
    </lineage>
</organism>
<feature type="compositionally biased region" description="Basic and acidic residues" evidence="8">
    <location>
        <begin position="69"/>
        <end position="83"/>
    </location>
</feature>
<comment type="function">
    <text evidence="1">Involved in the biogenesis of the 60S ribosomal subunit.</text>
</comment>
<feature type="compositionally biased region" description="Acidic residues" evidence="8">
    <location>
        <begin position="84"/>
        <end position="108"/>
    </location>
</feature>
<dbReference type="GO" id="GO:0042273">
    <property type="term" value="P:ribosomal large subunit biogenesis"/>
    <property type="evidence" value="ECO:0007669"/>
    <property type="project" value="TreeGrafter"/>
</dbReference>
<dbReference type="AlphaFoldDB" id="A0A1Q3ADV2"/>
<evidence type="ECO:0000256" key="6">
    <source>
        <dbReference type="ARBA" id="ARBA00022552"/>
    </source>
</evidence>
<dbReference type="OrthoDB" id="285729at2759"/>
<evidence type="ECO:0000256" key="4">
    <source>
        <dbReference type="ARBA" id="ARBA00015522"/>
    </source>
</evidence>
<keyword evidence="5" id="KW-0690">Ribosome biogenesis</keyword>
<name>A0A1Q3ADV2_ZYGRO</name>
<comment type="similarity">
    <text evidence="3">Belongs to the NOP16 family.</text>
</comment>
<feature type="region of interest" description="Disordered" evidence="8">
    <location>
        <begin position="60"/>
        <end position="161"/>
    </location>
</feature>
<evidence type="ECO:0000313" key="9">
    <source>
        <dbReference type="EMBL" id="GAV53907.1"/>
    </source>
</evidence>
<evidence type="ECO:0000313" key="10">
    <source>
        <dbReference type="Proteomes" id="UP000187013"/>
    </source>
</evidence>
<dbReference type="PANTHER" id="PTHR13243">
    <property type="entry name" value="HSPC111 PROTEIN-RELATED"/>
    <property type="match status" value="1"/>
</dbReference>
<accession>A0A1Q3ADV2</accession>
<protein>
    <recommendedName>
        <fullName evidence="4">Nucleolar protein 16</fullName>
    </recommendedName>
</protein>
<dbReference type="Pfam" id="PF09420">
    <property type="entry name" value="Nop16"/>
    <property type="match status" value="1"/>
</dbReference>
<gene>
    <name evidence="9" type="ORF">ZYGR_0AK04090</name>
</gene>
<dbReference type="EMBL" id="BDGX01000037">
    <property type="protein sequence ID" value="GAV53907.1"/>
    <property type="molecule type" value="Genomic_DNA"/>
</dbReference>
<dbReference type="GO" id="GO:0006364">
    <property type="term" value="P:rRNA processing"/>
    <property type="evidence" value="ECO:0007669"/>
    <property type="project" value="UniProtKB-KW"/>
</dbReference>
<dbReference type="Proteomes" id="UP000187013">
    <property type="component" value="Unassembled WGS sequence"/>
</dbReference>
<keyword evidence="7" id="KW-0539">Nucleus</keyword>
<evidence type="ECO:0000256" key="1">
    <source>
        <dbReference type="ARBA" id="ARBA00002889"/>
    </source>
</evidence>
<evidence type="ECO:0000256" key="2">
    <source>
        <dbReference type="ARBA" id="ARBA00004604"/>
    </source>
</evidence>
<dbReference type="InterPro" id="IPR019002">
    <property type="entry name" value="Ribosome_biogenesis_Nop16"/>
</dbReference>
<reference evidence="9 10" key="1">
    <citation type="submission" date="2016-08" db="EMBL/GenBank/DDBJ databases">
        <title>Draft genome sequence of allopolyploid Zygosaccharomyces rouxii.</title>
        <authorList>
            <person name="Watanabe J."/>
            <person name="Uehara K."/>
            <person name="Mogi Y."/>
            <person name="Tsukioka Y."/>
        </authorList>
    </citation>
    <scope>NUCLEOTIDE SEQUENCE [LARGE SCALE GENOMIC DNA]</scope>
    <source>
        <strain evidence="9 10">NBRC 110957</strain>
    </source>
</reference>
<feature type="compositionally biased region" description="Acidic residues" evidence="8">
    <location>
        <begin position="141"/>
        <end position="154"/>
    </location>
</feature>
<sequence>MTSVRKRKMKKSSVGKATRRNKDRQRKINIASNPIIAANWDYNLTLKQNYKKLGLRAQLQRPAGGEEADYSKDQRKEPLVKPEIEEESDEEDEQEEQEDDHPENDEEFDASKIPEGEARIKRDEDGNVLEVIYGQKKILDSSEDEQQDVNQSEDESSKTDVVKQLEEIANAPRAKKERSMSAREEEWLERLYDKHGDNYRKMFFDNKLNVYQQSEGDLRKRIRAWKKKNNIE</sequence>
<feature type="compositionally biased region" description="Basic residues" evidence="8">
    <location>
        <begin position="1"/>
        <end position="27"/>
    </location>
</feature>
<feature type="region of interest" description="Disordered" evidence="8">
    <location>
        <begin position="1"/>
        <end position="32"/>
    </location>
</feature>
<comment type="subcellular location">
    <subcellularLocation>
        <location evidence="2">Nucleus</location>
        <location evidence="2">Nucleolus</location>
    </subcellularLocation>
</comment>
<proteinExistence type="inferred from homology"/>
<feature type="compositionally biased region" description="Basic and acidic residues" evidence="8">
    <location>
        <begin position="109"/>
        <end position="125"/>
    </location>
</feature>
<comment type="caution">
    <text evidence="9">The sequence shown here is derived from an EMBL/GenBank/DDBJ whole genome shotgun (WGS) entry which is preliminary data.</text>
</comment>
<evidence type="ECO:0000256" key="5">
    <source>
        <dbReference type="ARBA" id="ARBA00022517"/>
    </source>
</evidence>
<evidence type="ECO:0000256" key="7">
    <source>
        <dbReference type="ARBA" id="ARBA00023242"/>
    </source>
</evidence>
<evidence type="ECO:0000256" key="8">
    <source>
        <dbReference type="SAM" id="MobiDB-lite"/>
    </source>
</evidence>
<evidence type="ECO:0000256" key="3">
    <source>
        <dbReference type="ARBA" id="ARBA00008479"/>
    </source>
</evidence>
<dbReference type="PANTHER" id="PTHR13243:SF1">
    <property type="entry name" value="NUCLEOLAR PROTEIN 16"/>
    <property type="match status" value="1"/>
</dbReference>
<keyword evidence="6" id="KW-0698">rRNA processing</keyword>